<dbReference type="Proteomes" id="UP000355283">
    <property type="component" value="Unassembled WGS sequence"/>
</dbReference>
<dbReference type="InterPro" id="IPR039913">
    <property type="entry name" value="RPAP1/Rba50"/>
</dbReference>
<evidence type="ECO:0000313" key="3">
    <source>
        <dbReference type="EMBL" id="TFJ81239.1"/>
    </source>
</evidence>
<feature type="region of interest" description="Disordered" evidence="1">
    <location>
        <begin position="26"/>
        <end position="58"/>
    </location>
</feature>
<keyword evidence="4" id="KW-1185">Reference proteome</keyword>
<evidence type="ECO:0000259" key="2">
    <source>
        <dbReference type="Pfam" id="PF08621"/>
    </source>
</evidence>
<evidence type="ECO:0000313" key="4">
    <source>
        <dbReference type="Proteomes" id="UP000355283"/>
    </source>
</evidence>
<dbReference type="EMBL" id="SDOX01000131">
    <property type="protein sequence ID" value="TFJ81239.1"/>
    <property type="molecule type" value="Genomic_DNA"/>
</dbReference>
<feature type="region of interest" description="Disordered" evidence="1">
    <location>
        <begin position="293"/>
        <end position="312"/>
    </location>
</feature>
<dbReference type="InterPro" id="IPR013930">
    <property type="entry name" value="RPAP1_N"/>
</dbReference>
<protein>
    <recommendedName>
        <fullName evidence="2">RPAP1 N-terminal domain-containing protein</fullName>
    </recommendedName>
</protein>
<dbReference type="GO" id="GO:0006366">
    <property type="term" value="P:transcription by RNA polymerase II"/>
    <property type="evidence" value="ECO:0007669"/>
    <property type="project" value="InterPro"/>
</dbReference>
<dbReference type="Pfam" id="PF08621">
    <property type="entry name" value="RPAP1_N"/>
    <property type="match status" value="1"/>
</dbReference>
<feature type="domain" description="RPAP1 N-terminal" evidence="2">
    <location>
        <begin position="169"/>
        <end position="210"/>
    </location>
</feature>
<organism evidence="3 4">
    <name type="scientific">Nannochloropsis salina CCMP1776</name>
    <dbReference type="NCBI Taxonomy" id="1027361"/>
    <lineage>
        <taxon>Eukaryota</taxon>
        <taxon>Sar</taxon>
        <taxon>Stramenopiles</taxon>
        <taxon>Ochrophyta</taxon>
        <taxon>Eustigmatophyceae</taxon>
        <taxon>Eustigmatales</taxon>
        <taxon>Monodopsidaceae</taxon>
        <taxon>Microchloropsis</taxon>
        <taxon>Microchloropsis salina</taxon>
    </lineage>
</organism>
<name>A0A4D9CXF6_9STRA</name>
<dbReference type="PANTHER" id="PTHR21483:SF18">
    <property type="entry name" value="RNA POLYMERASE II-ASSOCIATED PROTEIN 1"/>
    <property type="match status" value="1"/>
</dbReference>
<feature type="region of interest" description="Disordered" evidence="1">
    <location>
        <begin position="77"/>
        <end position="164"/>
    </location>
</feature>
<sequence>MEEDEFAKLLAEQEAFLASKEAPAAKVVRRQVDNAEEAKAARSPNSGPTQPLPAHLSNPMLAVMAGEVVERTSEASCLPLSKHIGRDSRGFPNAVPRMRERPRGSGEGDEGGRRGGSQERRGEGRVSGREGREASRRDVGDKLEEEGREVREQGEISMGMEDEDLARMQAENLSRLAQMTADERQAALEEALTFFSPAGIETLRRHGEKRIPPPLPSAPPPGPPPLPRADGALEALKHLKIDSEDALHAAIETLLDKEERAKLAWTEGGKEGGTEGGEEDGVVRVDFDGHVVKKGAKETLPTHSGLYHNPEQ</sequence>
<reference evidence="3 4" key="1">
    <citation type="submission" date="2019-01" db="EMBL/GenBank/DDBJ databases">
        <title>Nuclear Genome Assembly of the Microalgal Biofuel strain Nannochloropsis salina CCMP1776.</title>
        <authorList>
            <person name="Hovde B."/>
        </authorList>
    </citation>
    <scope>NUCLEOTIDE SEQUENCE [LARGE SCALE GENOMIC DNA]</scope>
    <source>
        <strain evidence="3 4">CCMP1776</strain>
    </source>
</reference>
<gene>
    <name evidence="3" type="ORF">NSK_007456</name>
</gene>
<feature type="compositionally biased region" description="Pro residues" evidence="1">
    <location>
        <begin position="212"/>
        <end position="227"/>
    </location>
</feature>
<feature type="compositionally biased region" description="Basic and acidic residues" evidence="1">
    <location>
        <begin position="97"/>
        <end position="142"/>
    </location>
</feature>
<feature type="compositionally biased region" description="Basic and acidic residues" evidence="1">
    <location>
        <begin position="30"/>
        <end position="40"/>
    </location>
</feature>
<evidence type="ECO:0000256" key="1">
    <source>
        <dbReference type="SAM" id="MobiDB-lite"/>
    </source>
</evidence>
<comment type="caution">
    <text evidence="3">The sequence shown here is derived from an EMBL/GenBank/DDBJ whole genome shotgun (WGS) entry which is preliminary data.</text>
</comment>
<dbReference type="PANTHER" id="PTHR21483">
    <property type="entry name" value="RNA POLYMERASE II-ASSOCIATED PROTEIN 1"/>
    <property type="match status" value="1"/>
</dbReference>
<proteinExistence type="predicted"/>
<dbReference type="AlphaFoldDB" id="A0A4D9CXF6"/>
<feature type="non-terminal residue" evidence="3">
    <location>
        <position position="312"/>
    </location>
</feature>
<feature type="region of interest" description="Disordered" evidence="1">
    <location>
        <begin position="207"/>
        <end position="229"/>
    </location>
</feature>
<accession>A0A4D9CXF6</accession>